<evidence type="ECO:0000313" key="3">
    <source>
        <dbReference type="Proteomes" id="UP000323537"/>
    </source>
</evidence>
<proteinExistence type="predicted"/>
<gene>
    <name evidence="2" type="ORF">SAMN04488066_11271</name>
</gene>
<sequence length="266" mass="29051">MNCRRCGTPLEKPGDYCLTCNTANSDAVVVEFAEDRAELTVLEEDAAVGRTTITTRPEDDEELTHVHLRNFAGRVADEIRRKRPETVYAAGAREPLREARAQLHHEFYRVPEGGGERGAGGGGSGDDDDAEGDAGLESDVVRWVLDRRGDRALEVVEMPPREKIGGSHSTLIGDRKGRRAIRTVAEHPHVKKVVPGPIDAGGTGSRTGLRAKATRAGTNGNVRLLLRDGSSVQENRIVTTAMDRETGERVREDLNEALREADLQDE</sequence>
<dbReference type="InterPro" id="IPR018664">
    <property type="entry name" value="DUF2103_metal-binding"/>
</dbReference>
<feature type="region of interest" description="Disordered" evidence="1">
    <location>
        <begin position="109"/>
        <end position="135"/>
    </location>
</feature>
<reference evidence="2 3" key="1">
    <citation type="submission" date="2016-10" db="EMBL/GenBank/DDBJ databases">
        <authorList>
            <person name="Varghese N."/>
            <person name="Submissions S."/>
        </authorList>
    </citation>
    <scope>NUCLEOTIDE SEQUENCE [LARGE SCALE GENOMIC DNA]</scope>
    <source>
        <strain evidence="2 3">CGMCC 1.6377</strain>
    </source>
</reference>
<dbReference type="Proteomes" id="UP000323537">
    <property type="component" value="Unassembled WGS sequence"/>
</dbReference>
<dbReference type="AlphaFoldDB" id="A0A1I3BGT7"/>
<keyword evidence="3" id="KW-1185">Reference proteome</keyword>
<dbReference type="OrthoDB" id="50478at2157"/>
<organism evidence="2 3">
    <name type="scientific">Halorubrum aquaticum</name>
    <dbReference type="NCBI Taxonomy" id="387340"/>
    <lineage>
        <taxon>Archaea</taxon>
        <taxon>Methanobacteriati</taxon>
        <taxon>Methanobacteriota</taxon>
        <taxon>Stenosarchaea group</taxon>
        <taxon>Halobacteria</taxon>
        <taxon>Halobacteriales</taxon>
        <taxon>Haloferacaceae</taxon>
        <taxon>Halorubrum</taxon>
    </lineage>
</organism>
<dbReference type="Pfam" id="PF09876">
    <property type="entry name" value="DUF2103"/>
    <property type="match status" value="1"/>
</dbReference>
<evidence type="ECO:0000256" key="1">
    <source>
        <dbReference type="SAM" id="MobiDB-lite"/>
    </source>
</evidence>
<evidence type="ECO:0008006" key="4">
    <source>
        <dbReference type="Google" id="ProtNLM"/>
    </source>
</evidence>
<feature type="compositionally biased region" description="Gly residues" evidence="1">
    <location>
        <begin position="112"/>
        <end position="124"/>
    </location>
</feature>
<name>A0A1I3BGT7_9EURY</name>
<feature type="compositionally biased region" description="Acidic residues" evidence="1">
    <location>
        <begin position="125"/>
        <end position="135"/>
    </location>
</feature>
<dbReference type="RefSeq" id="WP_149784785.1">
    <property type="nucleotide sequence ID" value="NZ_BAAADP010000001.1"/>
</dbReference>
<protein>
    <recommendedName>
        <fullName evidence="4">Metal-binding protein</fullName>
    </recommendedName>
</protein>
<evidence type="ECO:0000313" key="2">
    <source>
        <dbReference type="EMBL" id="SFH61507.1"/>
    </source>
</evidence>
<dbReference type="EMBL" id="FOPZ01000012">
    <property type="protein sequence ID" value="SFH61507.1"/>
    <property type="molecule type" value="Genomic_DNA"/>
</dbReference>
<accession>A0A1I3BGT7</accession>